<keyword evidence="4" id="KW-1185">Reference proteome</keyword>
<accession>A0A8T0GBF2</accession>
<evidence type="ECO:0000313" key="3">
    <source>
        <dbReference type="EMBL" id="KAG0556697.1"/>
    </source>
</evidence>
<evidence type="ECO:0000313" key="4">
    <source>
        <dbReference type="Proteomes" id="UP000822688"/>
    </source>
</evidence>
<comment type="caution">
    <text evidence="2">The sequence shown here is derived from an EMBL/GenBank/DDBJ whole genome shotgun (WGS) entry which is preliminary data.</text>
</comment>
<dbReference type="AlphaFoldDB" id="A0A8T0GBF2"/>
<feature type="compositionally biased region" description="Low complexity" evidence="1">
    <location>
        <begin position="10"/>
        <end position="24"/>
    </location>
</feature>
<reference evidence="2 4" key="1">
    <citation type="submission" date="2020-06" db="EMBL/GenBank/DDBJ databases">
        <title>WGS assembly of Ceratodon purpureus strain R40.</title>
        <authorList>
            <person name="Carey S.B."/>
            <person name="Jenkins J."/>
            <person name="Shu S."/>
            <person name="Lovell J.T."/>
            <person name="Sreedasyam A."/>
            <person name="Maumus F."/>
            <person name="Tiley G.P."/>
            <person name="Fernandez-Pozo N."/>
            <person name="Barry K."/>
            <person name="Chen C."/>
            <person name="Wang M."/>
            <person name="Lipzen A."/>
            <person name="Daum C."/>
            <person name="Saski C.A."/>
            <person name="Payton A.C."/>
            <person name="Mcbreen J.C."/>
            <person name="Conrad R.E."/>
            <person name="Kollar L.M."/>
            <person name="Olsson S."/>
            <person name="Huttunen S."/>
            <person name="Landis J.B."/>
            <person name="Wickett N.J."/>
            <person name="Johnson M.G."/>
            <person name="Rensing S.A."/>
            <person name="Grimwood J."/>
            <person name="Schmutz J."/>
            <person name="Mcdaniel S.F."/>
        </authorList>
    </citation>
    <scope>NUCLEOTIDE SEQUENCE [LARGE SCALE GENOMIC DNA]</scope>
    <source>
        <strain evidence="2 4">R40</strain>
    </source>
</reference>
<proteinExistence type="predicted"/>
<feature type="region of interest" description="Disordered" evidence="1">
    <location>
        <begin position="1"/>
        <end position="24"/>
    </location>
</feature>
<gene>
    <name evidence="2" type="ORF">KC19_11G072400</name>
    <name evidence="3" type="ORF">KC19_11G072500</name>
</gene>
<organism evidence="2 4">
    <name type="scientific">Ceratodon purpureus</name>
    <name type="common">Fire moss</name>
    <name type="synonym">Dicranum purpureum</name>
    <dbReference type="NCBI Taxonomy" id="3225"/>
    <lineage>
        <taxon>Eukaryota</taxon>
        <taxon>Viridiplantae</taxon>
        <taxon>Streptophyta</taxon>
        <taxon>Embryophyta</taxon>
        <taxon>Bryophyta</taxon>
        <taxon>Bryophytina</taxon>
        <taxon>Bryopsida</taxon>
        <taxon>Dicranidae</taxon>
        <taxon>Pseudoditrichales</taxon>
        <taxon>Ditrichaceae</taxon>
        <taxon>Ceratodon</taxon>
    </lineage>
</organism>
<evidence type="ECO:0000313" key="2">
    <source>
        <dbReference type="EMBL" id="KAG0556696.1"/>
    </source>
</evidence>
<dbReference type="Proteomes" id="UP000822688">
    <property type="component" value="Chromosome 11"/>
</dbReference>
<sequence>MQNHCRANGRSSTRSSFPLSLSPTGRRSIRMVGTSKLHMPLLRPLPSPAVVPGGVIAAHRLHCLLQTWSSYILIYKHTAVQLEENIIYSIIDAYRQTRNLYTGKNGCRP</sequence>
<dbReference type="EMBL" id="CM026432">
    <property type="protein sequence ID" value="KAG0556696.1"/>
    <property type="molecule type" value="Genomic_DNA"/>
</dbReference>
<name>A0A8T0GBF2_CERPU</name>
<protein>
    <submittedName>
        <fullName evidence="2">Uncharacterized protein</fullName>
    </submittedName>
</protein>
<dbReference type="EMBL" id="CM026432">
    <property type="protein sequence ID" value="KAG0556697.1"/>
    <property type="molecule type" value="Genomic_DNA"/>
</dbReference>
<evidence type="ECO:0000256" key="1">
    <source>
        <dbReference type="SAM" id="MobiDB-lite"/>
    </source>
</evidence>